<evidence type="ECO:0000313" key="2">
    <source>
        <dbReference type="Proteomes" id="UP000077143"/>
    </source>
</evidence>
<keyword evidence="2" id="KW-1185">Reference proteome</keyword>
<dbReference type="AlphaFoldDB" id="A0A172UWF7"/>
<dbReference type="OrthoDB" id="4732013at2"/>
<accession>A0A172UWF7</accession>
<geneLocation type="plasmid" evidence="2">
    <name>pmyc1</name>
</geneLocation>
<dbReference type="RefSeq" id="WP_068004444.1">
    <property type="nucleotide sequence ID" value="NZ_CP015597.1"/>
</dbReference>
<gene>
    <name evidence="1" type="ORF">A7U43_28150</name>
</gene>
<protein>
    <submittedName>
        <fullName evidence="1">Uncharacterized protein</fullName>
    </submittedName>
</protein>
<organism evidence="1 2">
    <name type="scientific">Mycobacterium adipatum</name>
    <dbReference type="NCBI Taxonomy" id="1682113"/>
    <lineage>
        <taxon>Bacteria</taxon>
        <taxon>Bacillati</taxon>
        <taxon>Actinomycetota</taxon>
        <taxon>Actinomycetes</taxon>
        <taxon>Mycobacteriales</taxon>
        <taxon>Mycobacteriaceae</taxon>
        <taxon>Mycobacterium</taxon>
    </lineage>
</organism>
<sequence length="116" mass="12718">MPVAYHWSPITRRTSIRMHGLVIGAAPSVNGVEDDHRNPWISLAPTAAQAWWLSGGALEGGGFAVEHPVWDLWEADLTDIDHTPGRPDYPEIRVPGDIPSERLTWIGSRVFGVDAA</sequence>
<reference evidence="1 2" key="1">
    <citation type="submission" date="2016-05" db="EMBL/GenBank/DDBJ databases">
        <title>Complete genome sequence of a phthalic acid esters degrading Mycobacterium sp. YC-RL4.</title>
        <authorList>
            <person name="Ren L."/>
            <person name="Fan S."/>
            <person name="Ruth N."/>
            <person name="Jia Y."/>
            <person name="Wang J."/>
            <person name="Qiao C."/>
        </authorList>
    </citation>
    <scope>NUCLEOTIDE SEQUENCE [LARGE SCALE GENOMIC DNA]</scope>
    <source>
        <strain evidence="1 2">YC-RL4</strain>
        <plasmid evidence="2">pmyc1</plasmid>
    </source>
</reference>
<proteinExistence type="predicted"/>
<dbReference type="KEGG" id="madi:A7U43_28150"/>
<keyword evidence="1" id="KW-0614">Plasmid</keyword>
<dbReference type="EMBL" id="CP015597">
    <property type="protein sequence ID" value="ANE83396.1"/>
    <property type="molecule type" value="Genomic_DNA"/>
</dbReference>
<evidence type="ECO:0000313" key="1">
    <source>
        <dbReference type="EMBL" id="ANE83396.1"/>
    </source>
</evidence>
<dbReference type="Proteomes" id="UP000077143">
    <property type="component" value="Plasmid pMYC1"/>
</dbReference>
<name>A0A172UWF7_9MYCO</name>